<reference evidence="2" key="1">
    <citation type="submission" date="2016-05" db="EMBL/GenBank/DDBJ databases">
        <authorList>
            <person name="Naeem Raeece"/>
        </authorList>
    </citation>
    <scope>NUCLEOTIDE SEQUENCE [LARGE SCALE GENOMIC DNA]</scope>
</reference>
<sequence>MANTDNLELSVPSKINYTYLDNNYKSYNSDKICNNLGENLKDYSGVFEFCEILKGINERFDNLSLYGELGNNPCTVVKFWMYSRLFNLHYKGKNGNDFNNIILKIKEIINEDDKIKKCNLFDFPYLKEDFEKMKNLYDYATNYDTIKRHIEDNTYMCTKNMYDYIIKNDELYVTEKDKCKTQTAEKKDYCSIFEYINESLPRLKCNVKSLETIVNAQESYISTEEELSSGNLEQK</sequence>
<evidence type="ECO:0000313" key="1">
    <source>
        <dbReference type="EMBL" id="SBS99829.1"/>
    </source>
</evidence>
<dbReference type="Proteomes" id="UP000078597">
    <property type="component" value="Unassembled WGS sequence"/>
</dbReference>
<dbReference type="EMBL" id="FLQW01006032">
    <property type="protein sequence ID" value="SBS99829.1"/>
    <property type="molecule type" value="Genomic_DNA"/>
</dbReference>
<dbReference type="Pfam" id="PF05795">
    <property type="entry name" value="Plasmodium_Vir"/>
    <property type="match status" value="1"/>
</dbReference>
<accession>A0A1A8X6I3</accession>
<evidence type="ECO:0000313" key="2">
    <source>
        <dbReference type="Proteomes" id="UP000078597"/>
    </source>
</evidence>
<gene>
    <name evidence="1" type="ORF">PMALA_072570</name>
</gene>
<feature type="non-terminal residue" evidence="1">
    <location>
        <position position="235"/>
    </location>
</feature>
<proteinExistence type="predicted"/>
<dbReference type="VEuPathDB" id="PlasmoDB:PmUG01_00044700"/>
<dbReference type="InterPro" id="IPR008780">
    <property type="entry name" value="Plasmodium_Vir"/>
</dbReference>
<dbReference type="AlphaFoldDB" id="A0A1A8X6I3"/>
<protein>
    <submittedName>
        <fullName evidence="1">PIR Superfamily Protein</fullName>
    </submittedName>
</protein>
<organism evidence="1 2">
    <name type="scientific">Plasmodium malariae</name>
    <dbReference type="NCBI Taxonomy" id="5858"/>
    <lineage>
        <taxon>Eukaryota</taxon>
        <taxon>Sar</taxon>
        <taxon>Alveolata</taxon>
        <taxon>Apicomplexa</taxon>
        <taxon>Aconoidasida</taxon>
        <taxon>Haemosporida</taxon>
        <taxon>Plasmodiidae</taxon>
        <taxon>Plasmodium</taxon>
        <taxon>Plasmodium (Plasmodium)</taxon>
    </lineage>
</organism>
<name>A0A1A8X6I3_PLAMA</name>